<gene>
    <name evidence="2" type="ORF">PHYBLDRAFT_76524</name>
</gene>
<dbReference type="AlphaFoldDB" id="A0A167PG06"/>
<dbReference type="Pfam" id="PF12937">
    <property type="entry name" value="F-box-like"/>
    <property type="match status" value="1"/>
</dbReference>
<dbReference type="OrthoDB" id="8757000at2759"/>
<accession>A0A167PG06</accession>
<dbReference type="InterPro" id="IPR036047">
    <property type="entry name" value="F-box-like_dom_sf"/>
</dbReference>
<proteinExistence type="predicted"/>
<dbReference type="SUPFAM" id="SSF81383">
    <property type="entry name" value="F-box domain"/>
    <property type="match status" value="1"/>
</dbReference>
<dbReference type="SMART" id="SM00256">
    <property type="entry name" value="FBOX"/>
    <property type="match status" value="1"/>
</dbReference>
<sequence length="264" mass="30879">MLPQEIISIIADNLSTEDRLICTSVCKSWKDPFQESLWKHVEFKTRDKFDMFYDEASQHDSVYHLNGQWTEELSITCESFIKDQRFQTLLEVFPNIKSLTIFPDTMINTSKTEPGQIFWKSLTFLRIIPPIHYSEFDIKTFSRILSFTPNVKRLEMVDAVYDILECTWKDIDVIHDCLPLLEHLEIAPFLALFESTDTPDFSGIKPTRVTSLTIPKYEQCIVWVNYFAHKYPNINPRKCSFLKDITEDRETKNNIGGSEMKIGL</sequence>
<evidence type="ECO:0000313" key="2">
    <source>
        <dbReference type="EMBL" id="OAD77839.1"/>
    </source>
</evidence>
<evidence type="ECO:0000313" key="3">
    <source>
        <dbReference type="Proteomes" id="UP000077315"/>
    </source>
</evidence>
<dbReference type="VEuPathDB" id="FungiDB:PHYBLDRAFT_76524"/>
<feature type="domain" description="F-box" evidence="1">
    <location>
        <begin position="1"/>
        <end position="41"/>
    </location>
</feature>
<dbReference type="Proteomes" id="UP000077315">
    <property type="component" value="Unassembled WGS sequence"/>
</dbReference>
<reference evidence="3" key="1">
    <citation type="submission" date="2015-06" db="EMBL/GenBank/DDBJ databases">
        <title>Expansion of signal transduction pathways in fungi by whole-genome duplication.</title>
        <authorList>
            <consortium name="DOE Joint Genome Institute"/>
            <person name="Corrochano L.M."/>
            <person name="Kuo A."/>
            <person name="Marcet-Houben M."/>
            <person name="Polaino S."/>
            <person name="Salamov A."/>
            <person name="Villalobos J.M."/>
            <person name="Alvarez M.I."/>
            <person name="Avalos J."/>
            <person name="Benito E.P."/>
            <person name="Benoit I."/>
            <person name="Burger G."/>
            <person name="Camino L.P."/>
            <person name="Canovas D."/>
            <person name="Cerda-Olmedo E."/>
            <person name="Cheng J.-F."/>
            <person name="Dominguez A."/>
            <person name="Elias M."/>
            <person name="Eslava A.P."/>
            <person name="Glaser F."/>
            <person name="Grimwood J."/>
            <person name="Gutierrez G."/>
            <person name="Heitman J."/>
            <person name="Henrissat B."/>
            <person name="Iturriaga E.A."/>
            <person name="Lang B.F."/>
            <person name="Lavin J.L."/>
            <person name="Lee S."/>
            <person name="Li W."/>
            <person name="Lindquist E."/>
            <person name="Lopez-Garcia S."/>
            <person name="Luque E.M."/>
            <person name="Marcos A.T."/>
            <person name="Martin J."/>
            <person name="McCluskey K."/>
            <person name="Medina H.R."/>
            <person name="Miralles-Duran A."/>
            <person name="Miyazaki A."/>
            <person name="Munoz-Torres E."/>
            <person name="Oguiza J.A."/>
            <person name="Ohm R."/>
            <person name="Olmedo M."/>
            <person name="Orejas M."/>
            <person name="Ortiz-Castellanos L."/>
            <person name="Pisabarro A.G."/>
            <person name="Rodriguez-Romero J."/>
            <person name="Ruiz-Herrera J."/>
            <person name="Ruiz-Vazquez R."/>
            <person name="Sanz C."/>
            <person name="Schackwitz W."/>
            <person name="Schmutz J."/>
            <person name="Shahriari M."/>
            <person name="Shelest E."/>
            <person name="Silva-Franco F."/>
            <person name="Soanes D."/>
            <person name="Syed K."/>
            <person name="Tagua V.G."/>
            <person name="Talbot N.J."/>
            <person name="Thon M."/>
            <person name="De vries R.P."/>
            <person name="Wiebenga A."/>
            <person name="Yadav J.S."/>
            <person name="Braun E.L."/>
            <person name="Baker S."/>
            <person name="Garre V."/>
            <person name="Horwitz B."/>
            <person name="Torres-Martinez S."/>
            <person name="Idnurm A."/>
            <person name="Herrera-Estrella A."/>
            <person name="Gabaldon T."/>
            <person name="Grigoriev I.V."/>
        </authorList>
    </citation>
    <scope>NUCLEOTIDE SEQUENCE [LARGE SCALE GENOMIC DNA]</scope>
    <source>
        <strain evidence="3">NRRL 1555(-)</strain>
    </source>
</reference>
<dbReference type="GeneID" id="29004073"/>
<protein>
    <recommendedName>
        <fullName evidence="1">F-box domain-containing protein</fullName>
    </recommendedName>
</protein>
<dbReference type="InParanoid" id="A0A167PG06"/>
<dbReference type="RefSeq" id="XP_018295879.1">
    <property type="nucleotide sequence ID" value="XM_018443167.1"/>
</dbReference>
<evidence type="ECO:0000259" key="1">
    <source>
        <dbReference type="PROSITE" id="PS50181"/>
    </source>
</evidence>
<keyword evidence="3" id="KW-1185">Reference proteome</keyword>
<dbReference type="PROSITE" id="PS50181">
    <property type="entry name" value="FBOX"/>
    <property type="match status" value="1"/>
</dbReference>
<dbReference type="Gene3D" id="1.20.1280.50">
    <property type="match status" value="1"/>
</dbReference>
<dbReference type="InterPro" id="IPR001810">
    <property type="entry name" value="F-box_dom"/>
</dbReference>
<organism evidence="2 3">
    <name type="scientific">Phycomyces blakesleeanus (strain ATCC 8743b / DSM 1359 / FGSC 10004 / NBRC 33097 / NRRL 1555)</name>
    <dbReference type="NCBI Taxonomy" id="763407"/>
    <lineage>
        <taxon>Eukaryota</taxon>
        <taxon>Fungi</taxon>
        <taxon>Fungi incertae sedis</taxon>
        <taxon>Mucoromycota</taxon>
        <taxon>Mucoromycotina</taxon>
        <taxon>Mucoromycetes</taxon>
        <taxon>Mucorales</taxon>
        <taxon>Phycomycetaceae</taxon>
        <taxon>Phycomyces</taxon>
    </lineage>
</organism>
<dbReference type="EMBL" id="KV440974">
    <property type="protein sequence ID" value="OAD77839.1"/>
    <property type="molecule type" value="Genomic_DNA"/>
</dbReference>
<name>A0A167PG06_PHYB8</name>